<gene>
    <name evidence="3" type="ORF">BDY17DRAFT_255151</name>
</gene>
<organism evidence="3 4">
    <name type="scientific">Neohortaea acidophila</name>
    <dbReference type="NCBI Taxonomy" id="245834"/>
    <lineage>
        <taxon>Eukaryota</taxon>
        <taxon>Fungi</taxon>
        <taxon>Dikarya</taxon>
        <taxon>Ascomycota</taxon>
        <taxon>Pezizomycotina</taxon>
        <taxon>Dothideomycetes</taxon>
        <taxon>Dothideomycetidae</taxon>
        <taxon>Mycosphaerellales</taxon>
        <taxon>Teratosphaeriaceae</taxon>
        <taxon>Neohortaea</taxon>
    </lineage>
</organism>
<keyword evidence="2" id="KW-0732">Signal</keyword>
<feature type="chain" id="PRO_5025377602" evidence="2">
    <location>
        <begin position="24"/>
        <end position="594"/>
    </location>
</feature>
<evidence type="ECO:0000313" key="4">
    <source>
        <dbReference type="Proteomes" id="UP000799767"/>
    </source>
</evidence>
<protein>
    <submittedName>
        <fullName evidence="3">Glycosyl hydrolase family 76-domain-containing protein</fullName>
    </submittedName>
</protein>
<dbReference type="AlphaFoldDB" id="A0A6A6PLT0"/>
<dbReference type="SUPFAM" id="SSF48208">
    <property type="entry name" value="Six-hairpin glycosidases"/>
    <property type="match status" value="1"/>
</dbReference>
<feature type="compositionally biased region" description="Polar residues" evidence="1">
    <location>
        <begin position="539"/>
        <end position="564"/>
    </location>
</feature>
<dbReference type="GeneID" id="54472502"/>
<sequence>MPRLTALLHACFLLPCLPPSVHAAGHASAHKHAFTDQPRLSAAGPQQLLFPSSNQVPAEPKDATALALPFDPLQELRTALSFMQSEYFAVWLGTWPSGIDWTRAVFNTHLAATTNSLSRALHASSRYGRRVEDTGILDDEINRYFTHNVAYYFGEDAFAIRYQAFDDILWVVLGWLDSINFIRTHSALHSRCPHMTDGDDFERVAWHGEQFIHAFAHRARVFWELTTVGWDTKLCGGGMVWNPRLGPYKNAITNQLFITASVSMYLYFPGDNNTSPYMVHTLNDRLGRFDAEFLNAAIKGYDWLKDVGMTNDQGLYVDGFHVRNWKNGGTKCNDRNEMVYTYNQGVILSGLRGLWESTGNNSYLEDAHELVRNVMKATGWHANDNMPSDSNQWAGLGRRGILEDACDSSGSCNQDGQTFKGIFMHHLSLLCEPLPLRPRVPGKTYCADKQTAFLHRQSCKQYSHWVAHNAQAALWSRDEKGRFGAWWGVRDTDAVAATQLPPRAIDYRNDPDALQEELWLNTKDSDWMESIDQQLGENFQPRTNFPATQLPASNHEQKPNTQGVNDRGRGRTVETQSGGVAVLNALWRLLNNGG</sequence>
<dbReference type="Pfam" id="PF03663">
    <property type="entry name" value="Glyco_hydro_76"/>
    <property type="match status" value="1"/>
</dbReference>
<dbReference type="EMBL" id="MU001639">
    <property type="protein sequence ID" value="KAF2480423.1"/>
    <property type="molecule type" value="Genomic_DNA"/>
</dbReference>
<evidence type="ECO:0000256" key="2">
    <source>
        <dbReference type="SAM" id="SignalP"/>
    </source>
</evidence>
<dbReference type="PANTHER" id="PTHR47791">
    <property type="entry name" value="MEIOTICALLY UP-REGULATED GENE 191 PROTEIN"/>
    <property type="match status" value="1"/>
</dbReference>
<dbReference type="GO" id="GO:0016787">
    <property type="term" value="F:hydrolase activity"/>
    <property type="evidence" value="ECO:0007669"/>
    <property type="project" value="UniProtKB-KW"/>
</dbReference>
<dbReference type="InterPro" id="IPR008928">
    <property type="entry name" value="6-hairpin_glycosidase_sf"/>
</dbReference>
<dbReference type="OrthoDB" id="4104179at2759"/>
<dbReference type="Proteomes" id="UP000799767">
    <property type="component" value="Unassembled WGS sequence"/>
</dbReference>
<feature type="region of interest" description="Disordered" evidence="1">
    <location>
        <begin position="539"/>
        <end position="575"/>
    </location>
</feature>
<dbReference type="InterPro" id="IPR053169">
    <property type="entry name" value="MUG_Protein"/>
</dbReference>
<dbReference type="GO" id="GO:0005975">
    <property type="term" value="P:carbohydrate metabolic process"/>
    <property type="evidence" value="ECO:0007669"/>
    <property type="project" value="InterPro"/>
</dbReference>
<keyword evidence="4" id="KW-1185">Reference proteome</keyword>
<evidence type="ECO:0000313" key="3">
    <source>
        <dbReference type="EMBL" id="KAF2480423.1"/>
    </source>
</evidence>
<dbReference type="InterPro" id="IPR005198">
    <property type="entry name" value="Glyco_hydro_76"/>
</dbReference>
<dbReference type="Gene3D" id="1.50.10.20">
    <property type="match status" value="1"/>
</dbReference>
<dbReference type="PANTHER" id="PTHR47791:SF2">
    <property type="entry name" value="ENDO MANNANASE, GH76 FAMILY (EUROFUNG)"/>
    <property type="match status" value="1"/>
</dbReference>
<evidence type="ECO:0000256" key="1">
    <source>
        <dbReference type="SAM" id="MobiDB-lite"/>
    </source>
</evidence>
<reference evidence="3" key="1">
    <citation type="journal article" date="2020" name="Stud. Mycol.">
        <title>101 Dothideomycetes genomes: a test case for predicting lifestyles and emergence of pathogens.</title>
        <authorList>
            <person name="Haridas S."/>
            <person name="Albert R."/>
            <person name="Binder M."/>
            <person name="Bloem J."/>
            <person name="Labutti K."/>
            <person name="Salamov A."/>
            <person name="Andreopoulos B."/>
            <person name="Baker S."/>
            <person name="Barry K."/>
            <person name="Bills G."/>
            <person name="Bluhm B."/>
            <person name="Cannon C."/>
            <person name="Castanera R."/>
            <person name="Culley D."/>
            <person name="Daum C."/>
            <person name="Ezra D."/>
            <person name="Gonzalez J."/>
            <person name="Henrissat B."/>
            <person name="Kuo A."/>
            <person name="Liang C."/>
            <person name="Lipzen A."/>
            <person name="Lutzoni F."/>
            <person name="Magnuson J."/>
            <person name="Mondo S."/>
            <person name="Nolan M."/>
            <person name="Ohm R."/>
            <person name="Pangilinan J."/>
            <person name="Park H.-J."/>
            <person name="Ramirez L."/>
            <person name="Alfaro M."/>
            <person name="Sun H."/>
            <person name="Tritt A."/>
            <person name="Yoshinaga Y."/>
            <person name="Zwiers L.-H."/>
            <person name="Turgeon B."/>
            <person name="Goodwin S."/>
            <person name="Spatafora J."/>
            <person name="Crous P."/>
            <person name="Grigoriev I."/>
        </authorList>
    </citation>
    <scope>NUCLEOTIDE SEQUENCE</scope>
    <source>
        <strain evidence="3">CBS 113389</strain>
    </source>
</reference>
<feature type="signal peptide" evidence="2">
    <location>
        <begin position="1"/>
        <end position="23"/>
    </location>
</feature>
<proteinExistence type="predicted"/>
<dbReference type="RefSeq" id="XP_033586993.1">
    <property type="nucleotide sequence ID" value="XM_033731500.1"/>
</dbReference>
<keyword evidence="3" id="KW-0378">Hydrolase</keyword>
<accession>A0A6A6PLT0</accession>
<name>A0A6A6PLT0_9PEZI</name>